<dbReference type="Pfam" id="PF04674">
    <property type="entry name" value="Phi_1"/>
    <property type="match status" value="1"/>
</dbReference>
<evidence type="ECO:0000313" key="6">
    <source>
        <dbReference type="Proteomes" id="UP000070544"/>
    </source>
</evidence>
<evidence type="ECO:0000256" key="2">
    <source>
        <dbReference type="ARBA" id="ARBA00022525"/>
    </source>
</evidence>
<gene>
    <name evidence="5" type="ORF">M427DRAFT_36619</name>
</gene>
<evidence type="ECO:0000256" key="1">
    <source>
        <dbReference type="ARBA" id="ARBA00004613"/>
    </source>
</evidence>
<organism evidence="5 6">
    <name type="scientific">Gonapodya prolifera (strain JEL478)</name>
    <name type="common">Monoblepharis prolifera</name>
    <dbReference type="NCBI Taxonomy" id="1344416"/>
    <lineage>
        <taxon>Eukaryota</taxon>
        <taxon>Fungi</taxon>
        <taxon>Fungi incertae sedis</taxon>
        <taxon>Chytridiomycota</taxon>
        <taxon>Chytridiomycota incertae sedis</taxon>
        <taxon>Monoblepharidomycetes</taxon>
        <taxon>Monoblepharidales</taxon>
        <taxon>Gonapodyaceae</taxon>
        <taxon>Gonapodya</taxon>
    </lineage>
</organism>
<dbReference type="InterPro" id="IPR006766">
    <property type="entry name" value="EXORDIUM-like"/>
</dbReference>
<dbReference type="Proteomes" id="UP000070544">
    <property type="component" value="Unassembled WGS sequence"/>
</dbReference>
<dbReference type="PANTHER" id="PTHR31279:SF58">
    <property type="entry name" value="PROTEIN EXORDIUM-LIKE 2"/>
    <property type="match status" value="1"/>
</dbReference>
<evidence type="ECO:0008006" key="7">
    <source>
        <dbReference type="Google" id="ProtNLM"/>
    </source>
</evidence>
<comment type="subcellular location">
    <subcellularLocation>
        <location evidence="1">Secreted</location>
    </subcellularLocation>
</comment>
<dbReference type="SUPFAM" id="SSF52058">
    <property type="entry name" value="L domain-like"/>
    <property type="match status" value="1"/>
</dbReference>
<dbReference type="AlphaFoldDB" id="A0A139A1Z1"/>
<sequence length="457" mass="49109">MTDPVNVYIIWYGANWTPTSKAIITDFIAGFDQSDAYKVATNARYFCMDNASSTAKTFVSSSVKLNGQSEDPSYSLRKLLNSGKSENYDNIFTVIQENIQAGRLFNDFNGIYLVLTDNQTLEAGFLRGYCSKVGSAQAAKIAAQQTNDGRFKGGPDVRWVFAGSSSAAGEDGALGCTSFNTDISPNGNPDVDIIIDGIANEILNFVVNPWADPSLDAWTDKPDEWNDGFGPAANCAFNYGNTAVDGRGALYNEQWNGRNYLIQGMWDPEVQLCQPRSVSVPSDCAILQQILGNQTYLGDDCCNSGKNSMGAGPVPESICQFQNLEILRMGNFTTAPTSLPDCFGNLTKLELLVVVDNSGLTGPIPQSLTTLSNLRQVLLDGNDFTGNIPDFSKSPKLSAFSASGNSKLSGTLISGYQKLDNPLLNQDGTYDASCDLSGTQVCLPAGYVGPDCELKSC</sequence>
<dbReference type="PANTHER" id="PTHR31279">
    <property type="entry name" value="PROTEIN EXORDIUM-LIKE 5"/>
    <property type="match status" value="1"/>
</dbReference>
<dbReference type="InterPro" id="IPR032675">
    <property type="entry name" value="LRR_dom_sf"/>
</dbReference>
<dbReference type="EMBL" id="KQ965814">
    <property type="protein sequence ID" value="KXS10810.1"/>
    <property type="molecule type" value="Genomic_DNA"/>
</dbReference>
<keyword evidence="2" id="KW-0964">Secreted</keyword>
<reference evidence="5 6" key="1">
    <citation type="journal article" date="2015" name="Genome Biol. Evol.">
        <title>Phylogenomic analyses indicate that early fungi evolved digesting cell walls of algal ancestors of land plants.</title>
        <authorList>
            <person name="Chang Y."/>
            <person name="Wang S."/>
            <person name="Sekimoto S."/>
            <person name="Aerts A.L."/>
            <person name="Choi C."/>
            <person name="Clum A."/>
            <person name="LaButti K.M."/>
            <person name="Lindquist E.A."/>
            <person name="Yee Ngan C."/>
            <person name="Ohm R.A."/>
            <person name="Salamov A.A."/>
            <person name="Grigoriev I.V."/>
            <person name="Spatafora J.W."/>
            <person name="Berbee M.L."/>
        </authorList>
    </citation>
    <scope>NUCLEOTIDE SEQUENCE [LARGE SCALE GENOMIC DNA]</scope>
    <source>
        <strain evidence="5 6">JEL478</strain>
    </source>
</reference>
<keyword evidence="3" id="KW-0732">Signal</keyword>
<evidence type="ECO:0000313" key="5">
    <source>
        <dbReference type="EMBL" id="KXS10810.1"/>
    </source>
</evidence>
<keyword evidence="6" id="KW-1185">Reference proteome</keyword>
<dbReference type="Gene3D" id="3.80.10.10">
    <property type="entry name" value="Ribonuclease Inhibitor"/>
    <property type="match status" value="1"/>
</dbReference>
<dbReference type="GO" id="GO:0005576">
    <property type="term" value="C:extracellular region"/>
    <property type="evidence" value="ECO:0007669"/>
    <property type="project" value="UniProtKB-SubCell"/>
</dbReference>
<comment type="similarity">
    <text evidence="4">Belongs to the EXORDIUM family.</text>
</comment>
<proteinExistence type="inferred from homology"/>
<evidence type="ECO:0000256" key="3">
    <source>
        <dbReference type="ARBA" id="ARBA00022729"/>
    </source>
</evidence>
<evidence type="ECO:0000256" key="4">
    <source>
        <dbReference type="ARBA" id="ARBA00023591"/>
    </source>
</evidence>
<dbReference type="OrthoDB" id="676979at2759"/>
<name>A0A139A1Z1_GONPJ</name>
<accession>A0A139A1Z1</accession>
<protein>
    <recommendedName>
        <fullName evidence="7">L domain-like protein</fullName>
    </recommendedName>
</protein>